<feature type="domain" description="SLH" evidence="3">
    <location>
        <begin position="401"/>
        <end position="460"/>
    </location>
</feature>
<dbReference type="InterPro" id="IPR059115">
    <property type="entry name" value="Rib"/>
</dbReference>
<dbReference type="Proteomes" id="UP000187166">
    <property type="component" value="Unassembled WGS sequence"/>
</dbReference>
<dbReference type="Pfam" id="PF17936">
    <property type="entry name" value="Big_6"/>
    <property type="match status" value="1"/>
</dbReference>
<dbReference type="PANTHER" id="PTHR43308:SF5">
    <property type="entry name" value="S-LAYER PROTEIN _ PEPTIDOGLYCAN ENDO-BETA-N-ACETYLGLUCOSAMINIDASE"/>
    <property type="match status" value="1"/>
</dbReference>
<dbReference type="PANTHER" id="PTHR43308">
    <property type="entry name" value="OUTER MEMBRANE PROTEIN ALPHA-RELATED"/>
    <property type="match status" value="1"/>
</dbReference>
<keyword evidence="2" id="KW-0732">Signal</keyword>
<dbReference type="PROSITE" id="PS51272">
    <property type="entry name" value="SLH"/>
    <property type="match status" value="3"/>
</dbReference>
<organism evidence="4 5">
    <name type="scientific">Peptoniphilus porci</name>
    <dbReference type="NCBI Taxonomy" id="2652280"/>
    <lineage>
        <taxon>Bacteria</taxon>
        <taxon>Bacillati</taxon>
        <taxon>Bacillota</taxon>
        <taxon>Tissierellia</taxon>
        <taxon>Tissierellales</taxon>
        <taxon>Peptoniphilaceae</taxon>
        <taxon>Peptoniphilus</taxon>
    </lineage>
</organism>
<dbReference type="Gene3D" id="2.60.40.10">
    <property type="entry name" value="Immunoglobulins"/>
    <property type="match status" value="1"/>
</dbReference>
<evidence type="ECO:0000313" key="4">
    <source>
        <dbReference type="EMBL" id="OLR65313.1"/>
    </source>
</evidence>
<evidence type="ECO:0000256" key="2">
    <source>
        <dbReference type="SAM" id="SignalP"/>
    </source>
</evidence>
<dbReference type="InterPro" id="IPR041498">
    <property type="entry name" value="Big_6"/>
</dbReference>
<comment type="caution">
    <text evidence="4">The sequence shown here is derived from an EMBL/GenBank/DDBJ whole genome shotgun (WGS) entry which is preliminary data.</text>
</comment>
<dbReference type="STRING" id="1465756.BIV18_07210"/>
<name>A0A1U7M102_9FIRM</name>
<keyword evidence="5" id="KW-1185">Reference proteome</keyword>
<feature type="compositionally biased region" description="Low complexity" evidence="1">
    <location>
        <begin position="48"/>
        <end position="82"/>
    </location>
</feature>
<gene>
    <name evidence="4" type="ORF">BIV18_07210</name>
</gene>
<dbReference type="EMBL" id="MJIH01000001">
    <property type="protein sequence ID" value="OLR65313.1"/>
    <property type="molecule type" value="Genomic_DNA"/>
</dbReference>
<protein>
    <submittedName>
        <fullName evidence="4">Cellulosome anchor protein</fullName>
    </submittedName>
</protein>
<evidence type="ECO:0000259" key="3">
    <source>
        <dbReference type="PROSITE" id="PS51272"/>
    </source>
</evidence>
<feature type="compositionally biased region" description="Basic and acidic residues" evidence="1">
    <location>
        <begin position="83"/>
        <end position="93"/>
    </location>
</feature>
<accession>A0A1U7M102</accession>
<dbReference type="InterPro" id="IPR051465">
    <property type="entry name" value="Cell_Envelope_Struct_Comp"/>
</dbReference>
<evidence type="ECO:0000256" key="1">
    <source>
        <dbReference type="SAM" id="MobiDB-lite"/>
    </source>
</evidence>
<dbReference type="Pfam" id="PF08428">
    <property type="entry name" value="Rib"/>
    <property type="match status" value="1"/>
</dbReference>
<feature type="domain" description="SLH" evidence="3">
    <location>
        <begin position="463"/>
        <end position="526"/>
    </location>
</feature>
<evidence type="ECO:0000313" key="5">
    <source>
        <dbReference type="Proteomes" id="UP000187166"/>
    </source>
</evidence>
<feature type="chain" id="PRO_5012437113" evidence="2">
    <location>
        <begin position="28"/>
        <end position="629"/>
    </location>
</feature>
<dbReference type="InterPro" id="IPR013783">
    <property type="entry name" value="Ig-like_fold"/>
</dbReference>
<feature type="signal peptide" evidence="2">
    <location>
        <begin position="1"/>
        <end position="27"/>
    </location>
</feature>
<dbReference type="AlphaFoldDB" id="A0A1U7M102"/>
<feature type="domain" description="SLH" evidence="3">
    <location>
        <begin position="528"/>
        <end position="584"/>
    </location>
</feature>
<dbReference type="InterPro" id="IPR001119">
    <property type="entry name" value="SLH_dom"/>
</dbReference>
<sequence length="629" mass="69246">MKPYSKKYLTLALAGVLVSSMPVSAFAQTEPAAPAGVPAAPAGVPAAPAGVPAAGTTPSTTTPSTTTSSTTTPNTETTTPSEAENKKEREADKSNLSSRDYTINKGERVDASKVLSLPDGAEIIGNKTFEFYSKGNHEETVTVKFKDGSTKEVKINFDVRDRYDDRYNNITLTNVRYDGTYLTGYTSAKADIYIKRVSSGYGYGYSYDRGYEKIGYADNRGDFKIKVDLKEGETYSVIARDGSKESRSVEVKNDNYKNIKGSKVDASDLRIMGRTLTGYVKNHPFENVRVYMDGKLLGSFRTDKNSYFSVTLSESVYDRELDDLKFYTDSKTVENKKIKIKEALEGQKLVKGTANAKDEITVYDASNRKLGSITVNNSGVFTVFLDRALIFGETIKVEAKNEAGDITKIEYKVTKNAVEEVKAIAYIKGYPDGTFKPQANVTRAEAAQMFATLLNGGADFGTSSATKFSDANDNWFSKAINYVVAKGLISGYPDGTFKPNESITRAEFAQMISGYVKNEKKGSSDFQDVKDHWAKDAIEKLNGNKNVTGYPDGTFKPNAKITRAEAVTILNSVFNRNTTKNSLNNVNTSSLNKFSDVSEGFWAYYNILDAANTHNRERLNSTSEVDMWK</sequence>
<proteinExistence type="predicted"/>
<reference evidence="4 5" key="1">
    <citation type="journal article" date="2016" name="Appl. Environ. Microbiol.">
        <title>Function and Phylogeny of Bacterial Butyryl Coenzyme A:Acetate Transferases and Their Diversity in the Proximal Colon of Swine.</title>
        <authorList>
            <person name="Trachsel J."/>
            <person name="Bayles D.O."/>
            <person name="Looft T."/>
            <person name="Levine U.Y."/>
            <person name="Allen H.K."/>
        </authorList>
    </citation>
    <scope>NUCLEOTIDE SEQUENCE [LARGE SCALE GENOMIC DNA]</scope>
    <source>
        <strain evidence="4 5">35-6-1</strain>
    </source>
</reference>
<dbReference type="Pfam" id="PF00395">
    <property type="entry name" value="SLH"/>
    <property type="match status" value="3"/>
</dbReference>
<feature type="region of interest" description="Disordered" evidence="1">
    <location>
        <begin position="48"/>
        <end position="101"/>
    </location>
</feature>